<sequence>MGTFRYIGYLMGVEDAENVLADFTKSVALKQSLDVYMLHPTKESAHMTKVVLKSFECKPPYYLSFRHHVQLTRLLMGEKLANELQLPYKNTGLDISLQLKMLFQNFTLNLMLWFHREQALLLLESKVLSSYKYILKGAPSFQFKECNDSSDFSVQLVGSFRAVYLSKASLSFAMVCLAFSFYFIILAI</sequence>
<accession>A0ACC2SLQ5</accession>
<dbReference type="EMBL" id="QTSX02004974">
    <property type="protein sequence ID" value="KAJ9063280.1"/>
    <property type="molecule type" value="Genomic_DNA"/>
</dbReference>
<name>A0ACC2SLQ5_9FUNG</name>
<evidence type="ECO:0000313" key="1">
    <source>
        <dbReference type="EMBL" id="KAJ9063280.1"/>
    </source>
</evidence>
<comment type="caution">
    <text evidence="1">The sequence shown here is derived from an EMBL/GenBank/DDBJ whole genome shotgun (WGS) entry which is preliminary data.</text>
</comment>
<reference evidence="1" key="1">
    <citation type="submission" date="2022-04" db="EMBL/GenBank/DDBJ databases">
        <title>Genome of the entomopathogenic fungus Entomophthora muscae.</title>
        <authorList>
            <person name="Elya C."/>
            <person name="Lovett B.R."/>
            <person name="Lee E."/>
            <person name="Macias A.M."/>
            <person name="Hajek A.E."/>
            <person name="De Bivort B.L."/>
            <person name="Kasson M.T."/>
            <person name="De Fine Licht H.H."/>
            <person name="Stajich J.E."/>
        </authorList>
    </citation>
    <scope>NUCLEOTIDE SEQUENCE</scope>
    <source>
        <strain evidence="1">Berkeley</strain>
    </source>
</reference>
<dbReference type="Proteomes" id="UP001165960">
    <property type="component" value="Unassembled WGS sequence"/>
</dbReference>
<proteinExistence type="predicted"/>
<gene>
    <name evidence="1" type="ORF">DSO57_1001718</name>
</gene>
<organism evidence="1 2">
    <name type="scientific">Entomophthora muscae</name>
    <dbReference type="NCBI Taxonomy" id="34485"/>
    <lineage>
        <taxon>Eukaryota</taxon>
        <taxon>Fungi</taxon>
        <taxon>Fungi incertae sedis</taxon>
        <taxon>Zoopagomycota</taxon>
        <taxon>Entomophthoromycotina</taxon>
        <taxon>Entomophthoromycetes</taxon>
        <taxon>Entomophthorales</taxon>
        <taxon>Entomophthoraceae</taxon>
        <taxon>Entomophthora</taxon>
    </lineage>
</organism>
<protein>
    <submittedName>
        <fullName evidence="1">Uncharacterized protein</fullName>
    </submittedName>
</protein>
<keyword evidence="2" id="KW-1185">Reference proteome</keyword>
<evidence type="ECO:0000313" key="2">
    <source>
        <dbReference type="Proteomes" id="UP001165960"/>
    </source>
</evidence>